<dbReference type="Proteomes" id="UP001469553">
    <property type="component" value="Unassembled WGS sequence"/>
</dbReference>
<protein>
    <submittedName>
        <fullName evidence="1">Uncharacterized protein</fullName>
    </submittedName>
</protein>
<evidence type="ECO:0000313" key="1">
    <source>
        <dbReference type="EMBL" id="MEQ2309571.1"/>
    </source>
</evidence>
<organism evidence="1 2">
    <name type="scientific">Ameca splendens</name>
    <dbReference type="NCBI Taxonomy" id="208324"/>
    <lineage>
        <taxon>Eukaryota</taxon>
        <taxon>Metazoa</taxon>
        <taxon>Chordata</taxon>
        <taxon>Craniata</taxon>
        <taxon>Vertebrata</taxon>
        <taxon>Euteleostomi</taxon>
        <taxon>Actinopterygii</taxon>
        <taxon>Neopterygii</taxon>
        <taxon>Teleostei</taxon>
        <taxon>Neoteleostei</taxon>
        <taxon>Acanthomorphata</taxon>
        <taxon>Ovalentaria</taxon>
        <taxon>Atherinomorphae</taxon>
        <taxon>Cyprinodontiformes</taxon>
        <taxon>Goodeidae</taxon>
        <taxon>Ameca</taxon>
    </lineage>
</organism>
<gene>
    <name evidence="1" type="ORF">AMECASPLE_000325</name>
</gene>
<accession>A0ABV0ZVP0</accession>
<evidence type="ECO:0000313" key="2">
    <source>
        <dbReference type="Proteomes" id="UP001469553"/>
    </source>
</evidence>
<proteinExistence type="predicted"/>
<name>A0ABV0ZVP0_9TELE</name>
<sequence>MLTQFVLCKGLKYTLSCPSGDEGCHVEPLEEQCVEEHHEVDQQEAAHPEAPLLVGVGHPLLLLEEGLLPAPGHLQLVLQGCSLLQHCLIKQDLQDHSPKLMLMMNMVHMRSLMQSLPTRDMIAITVSSMLLRILNTMIMDTVKPRIHHMRAMVKVTGTIRGPTLALEAKLP</sequence>
<reference evidence="1 2" key="1">
    <citation type="submission" date="2021-06" db="EMBL/GenBank/DDBJ databases">
        <authorList>
            <person name="Palmer J.M."/>
        </authorList>
    </citation>
    <scope>NUCLEOTIDE SEQUENCE [LARGE SCALE GENOMIC DNA]</scope>
    <source>
        <strain evidence="1 2">AS_MEX2019</strain>
        <tissue evidence="1">Muscle</tissue>
    </source>
</reference>
<keyword evidence="2" id="KW-1185">Reference proteome</keyword>
<dbReference type="EMBL" id="JAHRIP010075245">
    <property type="protein sequence ID" value="MEQ2309571.1"/>
    <property type="molecule type" value="Genomic_DNA"/>
</dbReference>
<comment type="caution">
    <text evidence="1">The sequence shown here is derived from an EMBL/GenBank/DDBJ whole genome shotgun (WGS) entry which is preliminary data.</text>
</comment>